<organism evidence="1 2">
    <name type="scientific">Streptomyces sp. 900105245</name>
    <dbReference type="NCBI Taxonomy" id="3154379"/>
    <lineage>
        <taxon>Bacteria</taxon>
        <taxon>Bacillati</taxon>
        <taxon>Actinomycetota</taxon>
        <taxon>Actinomycetes</taxon>
        <taxon>Kitasatosporales</taxon>
        <taxon>Streptomycetaceae</taxon>
        <taxon>Streptomyces</taxon>
    </lineage>
</organism>
<name>A0ABV1UEJ7_9ACTN</name>
<dbReference type="EMBL" id="JBEPAZ010000037">
    <property type="protein sequence ID" value="MER6432134.1"/>
    <property type="molecule type" value="Genomic_DNA"/>
</dbReference>
<comment type="caution">
    <text evidence="1">The sequence shown here is derived from an EMBL/GenBank/DDBJ whole genome shotgun (WGS) entry which is preliminary data.</text>
</comment>
<keyword evidence="2" id="KW-1185">Reference proteome</keyword>
<protein>
    <submittedName>
        <fullName evidence="1">Uncharacterized protein</fullName>
    </submittedName>
</protein>
<dbReference type="RefSeq" id="WP_352064969.1">
    <property type="nucleotide sequence ID" value="NZ_JBEPAZ010000037.1"/>
</dbReference>
<accession>A0ABV1UEJ7</accession>
<evidence type="ECO:0000313" key="2">
    <source>
        <dbReference type="Proteomes" id="UP001470023"/>
    </source>
</evidence>
<dbReference type="Proteomes" id="UP001470023">
    <property type="component" value="Unassembled WGS sequence"/>
</dbReference>
<sequence length="81" mass="9040">MLARLHLPPSLGLPPDLTTGKEREAIIGADALDDWTTRFIVQAAIPDAQRLTLNQDGRDEHVLINVEFCAWAALYQEEDGR</sequence>
<gene>
    <name evidence="1" type="ORF">ABT272_31090</name>
</gene>
<evidence type="ECO:0000313" key="1">
    <source>
        <dbReference type="EMBL" id="MER6432134.1"/>
    </source>
</evidence>
<reference evidence="1 2" key="1">
    <citation type="submission" date="2024-06" db="EMBL/GenBank/DDBJ databases">
        <title>The Natural Products Discovery Center: Release of the First 8490 Sequenced Strains for Exploring Actinobacteria Biosynthetic Diversity.</title>
        <authorList>
            <person name="Kalkreuter E."/>
            <person name="Kautsar S.A."/>
            <person name="Yang D."/>
            <person name="Bader C.D."/>
            <person name="Teijaro C.N."/>
            <person name="Fluegel L."/>
            <person name="Davis C.M."/>
            <person name="Simpson J.R."/>
            <person name="Lauterbach L."/>
            <person name="Steele A.D."/>
            <person name="Gui C."/>
            <person name="Meng S."/>
            <person name="Li G."/>
            <person name="Viehrig K."/>
            <person name="Ye F."/>
            <person name="Su P."/>
            <person name="Kiefer A.F."/>
            <person name="Nichols A."/>
            <person name="Cepeda A.J."/>
            <person name="Yan W."/>
            <person name="Fan B."/>
            <person name="Jiang Y."/>
            <person name="Adhikari A."/>
            <person name="Zheng C.-J."/>
            <person name="Schuster L."/>
            <person name="Cowan T.M."/>
            <person name="Smanski M.J."/>
            <person name="Chevrette M.G."/>
            <person name="De Carvalho L.P.S."/>
            <person name="Shen B."/>
        </authorList>
    </citation>
    <scope>NUCLEOTIDE SEQUENCE [LARGE SCALE GENOMIC DNA]</scope>
    <source>
        <strain evidence="1 2">NPDC001166</strain>
    </source>
</reference>
<proteinExistence type="predicted"/>